<dbReference type="HOGENOM" id="CLU_017584_15_2_11"/>
<proteinExistence type="inferred from homology"/>
<dbReference type="PANTHER" id="PTHR43525:SF2">
    <property type="entry name" value="CYSTATHIONINE BETA-LYASE-RELATED"/>
    <property type="match status" value="1"/>
</dbReference>
<evidence type="ECO:0000256" key="3">
    <source>
        <dbReference type="ARBA" id="ARBA00022898"/>
    </source>
</evidence>
<dbReference type="RefSeq" id="WP_039199044.1">
    <property type="nucleotide sequence ID" value="NZ_CP007456.1"/>
</dbReference>
<dbReference type="InterPro" id="IPR004839">
    <property type="entry name" value="Aminotransferase_I/II_large"/>
</dbReference>
<comment type="similarity">
    <text evidence="5">Belongs to the class-II pyridoxal-phosphate-dependent aminotransferase family. MalY/PatB cystathionine beta-lyase subfamily.</text>
</comment>
<keyword evidence="7" id="KW-0808">Transferase</keyword>
<organism evidence="7 8">
    <name type="scientific">Bifidobacterium catenulatum PV20-2</name>
    <dbReference type="NCBI Taxonomy" id="1447716"/>
    <lineage>
        <taxon>Bacteria</taxon>
        <taxon>Bacillati</taxon>
        <taxon>Actinomycetota</taxon>
        <taxon>Actinomycetes</taxon>
        <taxon>Bifidobacteriales</taxon>
        <taxon>Bifidobacteriaceae</taxon>
        <taxon>Bifidobacterium</taxon>
    </lineage>
</organism>
<reference evidence="7 8" key="1">
    <citation type="journal article" date="2015" name="Genome Announc.">
        <title>Complete and Assembled Genome Sequence of Bifidobacterium kashiwanohense PV20-2, Isolated from the Feces of an Anemic Kenyan Infant.</title>
        <authorList>
            <person name="Vazquez-Gutierrez P."/>
            <person name="Lacroix C."/>
            <person name="Chassard C."/>
            <person name="Klumpp J."/>
            <person name="Jans C."/>
            <person name="Stevens M.J."/>
        </authorList>
    </citation>
    <scope>NUCLEOTIDE SEQUENCE [LARGE SCALE GENOMIC DNA]</scope>
    <source>
        <strain evidence="7 8">PV20-2</strain>
    </source>
</reference>
<accession>A0A0A7I6Z5</accession>
<feature type="domain" description="Aminotransferase class I/classII large" evidence="6">
    <location>
        <begin position="68"/>
        <end position="386"/>
    </location>
</feature>
<evidence type="ECO:0000256" key="4">
    <source>
        <dbReference type="ARBA" id="ARBA00023239"/>
    </source>
</evidence>
<evidence type="ECO:0000313" key="8">
    <source>
        <dbReference type="Proteomes" id="UP000030625"/>
    </source>
</evidence>
<dbReference type="GO" id="GO:0008483">
    <property type="term" value="F:transaminase activity"/>
    <property type="evidence" value="ECO:0007669"/>
    <property type="project" value="UniProtKB-KW"/>
</dbReference>
<keyword evidence="7" id="KW-0032">Aminotransferase</keyword>
<comment type="cofactor">
    <cofactor evidence="1">
        <name>pyridoxal 5'-phosphate</name>
        <dbReference type="ChEBI" id="CHEBI:597326"/>
    </cofactor>
</comment>
<dbReference type="EC" id="4.4.1.13" evidence="2"/>
<dbReference type="OrthoDB" id="3224382at2"/>
<evidence type="ECO:0000256" key="1">
    <source>
        <dbReference type="ARBA" id="ARBA00001933"/>
    </source>
</evidence>
<dbReference type="PANTHER" id="PTHR43525">
    <property type="entry name" value="PROTEIN MALY"/>
    <property type="match status" value="1"/>
</dbReference>
<dbReference type="GO" id="GO:0047804">
    <property type="term" value="F:cysteine-S-conjugate beta-lyase activity"/>
    <property type="evidence" value="ECO:0007669"/>
    <property type="project" value="UniProtKB-EC"/>
</dbReference>
<evidence type="ECO:0000256" key="5">
    <source>
        <dbReference type="ARBA" id="ARBA00037974"/>
    </source>
</evidence>
<dbReference type="InterPro" id="IPR015422">
    <property type="entry name" value="PyrdxlP-dep_Trfase_small"/>
</dbReference>
<dbReference type="STRING" id="1447716.AH68_07775"/>
<dbReference type="CDD" id="cd00609">
    <property type="entry name" value="AAT_like"/>
    <property type="match status" value="1"/>
</dbReference>
<evidence type="ECO:0000259" key="6">
    <source>
        <dbReference type="Pfam" id="PF00155"/>
    </source>
</evidence>
<dbReference type="InterPro" id="IPR051798">
    <property type="entry name" value="Class-II_PLP-Dep_Aminotrans"/>
</dbReference>
<dbReference type="AlphaFoldDB" id="A0A0A7I6Z5"/>
<dbReference type="GO" id="GO:0030170">
    <property type="term" value="F:pyridoxal phosphate binding"/>
    <property type="evidence" value="ECO:0007669"/>
    <property type="project" value="InterPro"/>
</dbReference>
<dbReference type="SUPFAM" id="SSF53383">
    <property type="entry name" value="PLP-dependent transferases"/>
    <property type="match status" value="1"/>
</dbReference>
<dbReference type="Pfam" id="PF00155">
    <property type="entry name" value="Aminotran_1_2"/>
    <property type="match status" value="1"/>
</dbReference>
<name>A0A0A7I6Z5_9BIFI</name>
<dbReference type="InterPro" id="IPR015424">
    <property type="entry name" value="PyrdxlP-dep_Trfase"/>
</dbReference>
<sequence>MEEITEMKHRTDSGFDADAIDHTTAADLAKVGSDKWTRYPGCIGAFIAEMDYGLAPCIQEAIDNACDHCKLGYIPGPWKQRVAEACADWQRSHYGWNVDPSIIRVVPDVLEAYEIFLRELVGAGNSVIVPTPAYMPFLSVPKLYDVNVIEIEMPQSGDAKTGEAQWLFDFDAIERAFAAGCHAFVLCNPHNPIGKVLTLEEELRLSDLAAQYDVRIFNDEIHAPFVFEGKHIPFPTISEQAALQSMTATSASKSFNIPGTKCAQVLLTNPADRDMWAVKAEWSEHQTATIGAIATTTAYNEGDPWFQDALAYVRRNLDLFDEQMRKRFAGVGYIKPQGTYIAWLDFGPLGIEDPATYFLEKAKVALTDGRLCGEAGASCVRVNVAMPYPLLVECLDRMFNALHADGLL</sequence>
<dbReference type="Proteomes" id="UP000030625">
    <property type="component" value="Chromosome"/>
</dbReference>
<dbReference type="Gene3D" id="3.90.1150.10">
    <property type="entry name" value="Aspartate Aminotransferase, domain 1"/>
    <property type="match status" value="1"/>
</dbReference>
<protein>
    <recommendedName>
        <fullName evidence="2">cysteine-S-conjugate beta-lyase</fullName>
        <ecNumber evidence="2">4.4.1.13</ecNumber>
    </recommendedName>
</protein>
<dbReference type="EMBL" id="CP007456">
    <property type="protein sequence ID" value="AIZ14970.1"/>
    <property type="molecule type" value="Genomic_DNA"/>
</dbReference>
<keyword evidence="3" id="KW-0663">Pyridoxal phosphate</keyword>
<keyword evidence="4" id="KW-0456">Lyase</keyword>
<evidence type="ECO:0000256" key="2">
    <source>
        <dbReference type="ARBA" id="ARBA00012224"/>
    </source>
</evidence>
<dbReference type="KEGG" id="bka:AH68_07775"/>
<dbReference type="Gene3D" id="3.40.640.10">
    <property type="entry name" value="Type I PLP-dependent aspartate aminotransferase-like (Major domain)"/>
    <property type="match status" value="1"/>
</dbReference>
<evidence type="ECO:0000313" key="7">
    <source>
        <dbReference type="EMBL" id="AIZ14970.1"/>
    </source>
</evidence>
<dbReference type="InterPro" id="IPR015421">
    <property type="entry name" value="PyrdxlP-dep_Trfase_major"/>
</dbReference>
<gene>
    <name evidence="7" type="ORF">AH68_07775</name>
</gene>